<dbReference type="AlphaFoldDB" id="A0AA88MH14"/>
<evidence type="ECO:0000313" key="2">
    <source>
        <dbReference type="Proteomes" id="UP001187415"/>
    </source>
</evidence>
<comment type="caution">
    <text evidence="1">The sequence shown here is derived from an EMBL/GenBank/DDBJ whole genome shotgun (WGS) entry which is preliminary data.</text>
</comment>
<keyword evidence="2" id="KW-1185">Reference proteome</keyword>
<proteinExistence type="predicted"/>
<accession>A0AA88MH14</accession>
<dbReference type="Proteomes" id="UP001187415">
    <property type="component" value="Unassembled WGS sequence"/>
</dbReference>
<organism evidence="1 2">
    <name type="scientific">Channa striata</name>
    <name type="common">Snakehead murrel</name>
    <name type="synonym">Ophicephalus striatus</name>
    <dbReference type="NCBI Taxonomy" id="64152"/>
    <lineage>
        <taxon>Eukaryota</taxon>
        <taxon>Metazoa</taxon>
        <taxon>Chordata</taxon>
        <taxon>Craniata</taxon>
        <taxon>Vertebrata</taxon>
        <taxon>Euteleostomi</taxon>
        <taxon>Actinopterygii</taxon>
        <taxon>Neopterygii</taxon>
        <taxon>Teleostei</taxon>
        <taxon>Neoteleostei</taxon>
        <taxon>Acanthomorphata</taxon>
        <taxon>Anabantaria</taxon>
        <taxon>Anabantiformes</taxon>
        <taxon>Channoidei</taxon>
        <taxon>Channidae</taxon>
        <taxon>Channa</taxon>
    </lineage>
</organism>
<dbReference type="EMBL" id="JAUPFM010000012">
    <property type="protein sequence ID" value="KAK2835982.1"/>
    <property type="molecule type" value="Genomic_DNA"/>
</dbReference>
<name>A0AA88MH14_CHASR</name>
<reference evidence="1" key="1">
    <citation type="submission" date="2023-07" db="EMBL/GenBank/DDBJ databases">
        <title>Chromosome-level Genome Assembly of Striped Snakehead (Channa striata).</title>
        <authorList>
            <person name="Liu H."/>
        </authorList>
    </citation>
    <scope>NUCLEOTIDE SEQUENCE</scope>
    <source>
        <strain evidence="1">Gz</strain>
        <tissue evidence="1">Muscle</tissue>
    </source>
</reference>
<sequence length="74" mass="8061">MKLFKAKEGERWLLGPQPAATHVHQSQDEDAAAAANDHAECVRTPSVDGDHGLELRPAACYKLLAFSFRAAKTD</sequence>
<evidence type="ECO:0000313" key="1">
    <source>
        <dbReference type="EMBL" id="KAK2835982.1"/>
    </source>
</evidence>
<protein>
    <submittedName>
        <fullName evidence="1">Uncharacterized protein</fullName>
    </submittedName>
</protein>
<gene>
    <name evidence="1" type="ORF">Q5P01_016466</name>
</gene>